<protein>
    <submittedName>
        <fullName evidence="2">Uncharacterized protein</fullName>
    </submittedName>
</protein>
<dbReference type="Proteomes" id="UP000754883">
    <property type="component" value="Unassembled WGS sequence"/>
</dbReference>
<evidence type="ECO:0000256" key="1">
    <source>
        <dbReference type="SAM" id="MobiDB-lite"/>
    </source>
</evidence>
<organism evidence="2 3">
    <name type="scientific">Clonostachys byssicola</name>
    <dbReference type="NCBI Taxonomy" id="160290"/>
    <lineage>
        <taxon>Eukaryota</taxon>
        <taxon>Fungi</taxon>
        <taxon>Dikarya</taxon>
        <taxon>Ascomycota</taxon>
        <taxon>Pezizomycotina</taxon>
        <taxon>Sordariomycetes</taxon>
        <taxon>Hypocreomycetidae</taxon>
        <taxon>Hypocreales</taxon>
        <taxon>Bionectriaceae</taxon>
        <taxon>Clonostachys</taxon>
    </lineage>
</organism>
<dbReference type="AlphaFoldDB" id="A0A9N9Y117"/>
<evidence type="ECO:0000313" key="2">
    <source>
        <dbReference type="EMBL" id="CAG9989388.1"/>
    </source>
</evidence>
<comment type="caution">
    <text evidence="2">The sequence shown here is derived from an EMBL/GenBank/DDBJ whole genome shotgun (WGS) entry which is preliminary data.</text>
</comment>
<feature type="region of interest" description="Disordered" evidence="1">
    <location>
        <begin position="1"/>
        <end position="85"/>
    </location>
</feature>
<name>A0A9N9Y117_9HYPO</name>
<feature type="compositionally biased region" description="Polar residues" evidence="1">
    <location>
        <begin position="54"/>
        <end position="64"/>
    </location>
</feature>
<gene>
    <name evidence="2" type="ORF">CBYS24578_00017208</name>
</gene>
<feature type="compositionally biased region" description="Basic and acidic residues" evidence="1">
    <location>
        <begin position="70"/>
        <end position="85"/>
    </location>
</feature>
<accession>A0A9N9Y117</accession>
<reference evidence="2 3" key="2">
    <citation type="submission" date="2021-10" db="EMBL/GenBank/DDBJ databases">
        <authorList>
            <person name="Piombo E."/>
        </authorList>
    </citation>
    <scope>NUCLEOTIDE SEQUENCE [LARGE SCALE GENOMIC DNA]</scope>
</reference>
<reference evidence="3" key="1">
    <citation type="submission" date="2019-06" db="EMBL/GenBank/DDBJ databases">
        <authorList>
            <person name="Broberg M."/>
        </authorList>
    </citation>
    <scope>NUCLEOTIDE SEQUENCE [LARGE SCALE GENOMIC DNA]</scope>
</reference>
<evidence type="ECO:0000313" key="3">
    <source>
        <dbReference type="Proteomes" id="UP000754883"/>
    </source>
</evidence>
<dbReference type="EMBL" id="CABFNO020001466">
    <property type="protein sequence ID" value="CAG9989388.1"/>
    <property type="molecule type" value="Genomic_DNA"/>
</dbReference>
<dbReference type="OrthoDB" id="10459444at2759"/>
<keyword evidence="3" id="KW-1185">Reference proteome</keyword>
<proteinExistence type="predicted"/>
<sequence>MPQLTSRYQTYVEDALASDDEEKVERRPGSPSSSSSHEPRDEDEILQRRPIPNRASSTEGSDGRNSPVIRHFEAEEPKDSVWKGTDPLERPFPIIGESRVMRLKREPFRGLIKSMYNSLSGAVITRNDPFAGLRIRLTYFDSGLVTLEERGSAKATRMNTTVDELAAGLHRPQETTLKPEIGSIRPLRPLWINMYAGVQFELTLDTSLVQDLGLDPGIVFEKEMLVSQDVVTD</sequence>